<name>A0AA40LR94_CNENI</name>
<keyword evidence="4" id="KW-0812">Transmembrane</keyword>
<evidence type="ECO:0000313" key="13">
    <source>
        <dbReference type="Proteomes" id="UP001177744"/>
    </source>
</evidence>
<gene>
    <name evidence="12" type="ORF">QTO34_017469</name>
</gene>
<accession>A0AA40LR94</accession>
<evidence type="ECO:0000256" key="10">
    <source>
        <dbReference type="SAM" id="MobiDB-lite"/>
    </source>
</evidence>
<keyword evidence="8" id="KW-0472">Membrane</keyword>
<dbReference type="Gene3D" id="1.20.1070.10">
    <property type="entry name" value="Rhodopsin 7-helix transmembrane proteins"/>
    <property type="match status" value="1"/>
</dbReference>
<evidence type="ECO:0000256" key="4">
    <source>
        <dbReference type="ARBA" id="ARBA00022692"/>
    </source>
</evidence>
<dbReference type="InterPro" id="IPR027417">
    <property type="entry name" value="P-loop_NTPase"/>
</dbReference>
<keyword evidence="7" id="KW-0297">G-protein coupled receptor</keyword>
<evidence type="ECO:0000256" key="8">
    <source>
        <dbReference type="ARBA" id="ARBA00023136"/>
    </source>
</evidence>
<dbReference type="InterPro" id="IPR047132">
    <property type="entry name" value="Olfact_rcpt_6C-like"/>
</dbReference>
<proteinExistence type="predicted"/>
<evidence type="ECO:0000256" key="1">
    <source>
        <dbReference type="ARBA" id="ARBA00004651"/>
    </source>
</evidence>
<dbReference type="SUPFAM" id="SSF52540">
    <property type="entry name" value="P-loop containing nucleoside triphosphate hydrolases"/>
    <property type="match status" value="1"/>
</dbReference>
<keyword evidence="13" id="KW-1185">Reference proteome</keyword>
<evidence type="ECO:0000259" key="11">
    <source>
        <dbReference type="PROSITE" id="PS50262"/>
    </source>
</evidence>
<evidence type="ECO:0000256" key="6">
    <source>
        <dbReference type="ARBA" id="ARBA00022989"/>
    </source>
</evidence>
<dbReference type="PANTHER" id="PTHR26454">
    <property type="entry name" value="OLFACTORY RECEPTOR"/>
    <property type="match status" value="1"/>
</dbReference>
<dbReference type="GO" id="GO:0004930">
    <property type="term" value="F:G protein-coupled receptor activity"/>
    <property type="evidence" value="ECO:0007669"/>
    <property type="project" value="UniProtKB-KW"/>
</dbReference>
<feature type="region of interest" description="Disordered" evidence="10">
    <location>
        <begin position="251"/>
        <end position="271"/>
    </location>
</feature>
<keyword evidence="2" id="KW-1003">Cell membrane</keyword>
<dbReference type="InterPro" id="IPR000276">
    <property type="entry name" value="GPCR_Rhodpsn"/>
</dbReference>
<organism evidence="12 13">
    <name type="scientific">Cnephaeus nilssonii</name>
    <name type="common">Northern bat</name>
    <name type="synonym">Eptesicus nilssonii</name>
    <dbReference type="NCBI Taxonomy" id="3371016"/>
    <lineage>
        <taxon>Eukaryota</taxon>
        <taxon>Metazoa</taxon>
        <taxon>Chordata</taxon>
        <taxon>Craniata</taxon>
        <taxon>Vertebrata</taxon>
        <taxon>Euteleostomi</taxon>
        <taxon>Mammalia</taxon>
        <taxon>Eutheria</taxon>
        <taxon>Laurasiatheria</taxon>
        <taxon>Chiroptera</taxon>
        <taxon>Yangochiroptera</taxon>
        <taxon>Vespertilionidae</taxon>
        <taxon>Cnephaeus</taxon>
    </lineage>
</organism>
<keyword evidence="7" id="KW-0807">Transducer</keyword>
<dbReference type="PROSITE" id="PS50262">
    <property type="entry name" value="G_PROTEIN_RECEP_F1_2"/>
    <property type="match status" value="1"/>
</dbReference>
<evidence type="ECO:0000256" key="5">
    <source>
        <dbReference type="ARBA" id="ARBA00022725"/>
    </source>
</evidence>
<evidence type="ECO:0000256" key="3">
    <source>
        <dbReference type="ARBA" id="ARBA00022606"/>
    </source>
</evidence>
<comment type="caution">
    <text evidence="12">The sequence shown here is derived from an EMBL/GenBank/DDBJ whole genome shotgun (WGS) entry which is preliminary data.</text>
</comment>
<evidence type="ECO:0000256" key="2">
    <source>
        <dbReference type="ARBA" id="ARBA00022475"/>
    </source>
</evidence>
<dbReference type="SUPFAM" id="SSF81321">
    <property type="entry name" value="Family A G protein-coupled receptor-like"/>
    <property type="match status" value="1"/>
</dbReference>
<dbReference type="GO" id="GO:0005886">
    <property type="term" value="C:plasma membrane"/>
    <property type="evidence" value="ECO:0007669"/>
    <property type="project" value="UniProtKB-SubCell"/>
</dbReference>
<keyword evidence="5" id="KW-0552">Olfaction</keyword>
<keyword evidence="9" id="KW-0675">Receptor</keyword>
<comment type="subcellular location">
    <subcellularLocation>
        <location evidence="1">Cell membrane</location>
        <topology evidence="1">Multi-pass membrane protein</topology>
    </subcellularLocation>
</comment>
<evidence type="ECO:0000256" key="7">
    <source>
        <dbReference type="ARBA" id="ARBA00023040"/>
    </source>
</evidence>
<feature type="region of interest" description="Disordered" evidence="10">
    <location>
        <begin position="90"/>
        <end position="163"/>
    </location>
</feature>
<protein>
    <recommendedName>
        <fullName evidence="11">G-protein coupled receptors family 1 profile domain-containing protein</fullName>
    </recommendedName>
</protein>
<dbReference type="EMBL" id="JAULJE010000007">
    <property type="protein sequence ID" value="KAK1341068.1"/>
    <property type="molecule type" value="Genomic_DNA"/>
</dbReference>
<dbReference type="Proteomes" id="UP001177744">
    <property type="component" value="Unassembled WGS sequence"/>
</dbReference>
<dbReference type="PANTHER" id="PTHR26454:SF77">
    <property type="entry name" value="OLFACTORY RECEPTOR"/>
    <property type="match status" value="1"/>
</dbReference>
<keyword evidence="3" id="KW-0716">Sensory transduction</keyword>
<keyword evidence="6" id="KW-1133">Transmembrane helix</keyword>
<sequence>MLAVISCALAQVALDKVKEGRTCIAIAHRLSTIQDSNIIAVISQGTVIGKRRGGLGLGVAGVANWAGGMLSSRRQWQREHQRLRHGCAGHRRGLWGSEPTSRHQPSKAGSWVSAPAPVERHPAPPMESESGGAGCLSTLAPGQKPPPEAFERPGAPANTQLPRDRKRGAVCLLRHQGPPAIKSGEQAASSVRGACYALRGSGYGLDGRLETQCMIESCTCRVPYTLSLSITGELGACLMVHQAFRKPPARRRLPKGLVPDQTGTQLPRFDGPRREVSLLPQRPLLFCSTAMVQTLSSCCHWRRELSVLPAQSATPATPSPAPCASLWPNCGRSGVMQLGAEKDACVITMATTQVFCTTPAAQGLWAAWEDLFGVTEFFLLAAMSYDRYVAICKPLHYTTIMNSRVCKNIIFSCWTPSPYRGLGQAAVGANPHHLDP</sequence>
<dbReference type="Gene3D" id="3.40.50.300">
    <property type="entry name" value="P-loop containing nucleotide triphosphate hydrolases"/>
    <property type="match status" value="1"/>
</dbReference>
<evidence type="ECO:0000313" key="12">
    <source>
        <dbReference type="EMBL" id="KAK1341068.1"/>
    </source>
</evidence>
<evidence type="ECO:0000256" key="9">
    <source>
        <dbReference type="ARBA" id="ARBA00023170"/>
    </source>
</evidence>
<reference evidence="12" key="1">
    <citation type="submission" date="2023-06" db="EMBL/GenBank/DDBJ databases">
        <title>Reference genome for the Northern bat (Eptesicus nilssonii), a most northern bat species.</title>
        <authorList>
            <person name="Laine V.N."/>
            <person name="Pulliainen A.T."/>
            <person name="Lilley T.M."/>
        </authorList>
    </citation>
    <scope>NUCLEOTIDE SEQUENCE</scope>
    <source>
        <strain evidence="12">BLF_Eptnil</strain>
        <tissue evidence="12">Kidney</tissue>
    </source>
</reference>
<dbReference type="Pfam" id="PF00001">
    <property type="entry name" value="7tm_1"/>
    <property type="match status" value="1"/>
</dbReference>
<dbReference type="AlphaFoldDB" id="A0AA40LR94"/>
<dbReference type="GO" id="GO:0004984">
    <property type="term" value="F:olfactory receptor activity"/>
    <property type="evidence" value="ECO:0007669"/>
    <property type="project" value="TreeGrafter"/>
</dbReference>
<feature type="domain" description="G-protein coupled receptors family 1 profile" evidence="11">
    <location>
        <begin position="378"/>
        <end position="414"/>
    </location>
</feature>
<dbReference type="InterPro" id="IPR017452">
    <property type="entry name" value="GPCR_Rhodpsn_7TM"/>
</dbReference>